<dbReference type="OrthoDB" id="3270804at2759"/>
<dbReference type="STRING" id="5364.A0A5C3MN59"/>
<feature type="region of interest" description="Disordered" evidence="1">
    <location>
        <begin position="79"/>
        <end position="133"/>
    </location>
</feature>
<sequence>MQSHTSKLASLVQLLASLSVEDIQRLASAAQNVNQENGTSSCDNAAMGPDAGAAGAAISIVTSGPVVISLLNLPRSHCGNPNQYTPTEPAPAAPPVATQYTPQPAPAATTAAPVAPQTVTEPASTVQQSGTGPPDYMTRYVTLEAQERALDGAKWFVVFIGTRPGLYPGWDRTSQHVIGVPRNVFNSYKPNQIWKAKKAWRESSIERIGGEPEYVAVIRGVEPGVYMTWGDASWHVVGVPGSYYETYRTQIEAQDAFELSEANGEVRILPVKGEEPPEGRGPQVRINWM</sequence>
<dbReference type="EMBL" id="ML213528">
    <property type="protein sequence ID" value="TFK46714.1"/>
    <property type="molecule type" value="Genomic_DNA"/>
</dbReference>
<dbReference type="InterPro" id="IPR037056">
    <property type="entry name" value="RNase_H1_N_sf"/>
</dbReference>
<gene>
    <name evidence="3" type="ORF">OE88DRAFT_1739321</name>
</gene>
<dbReference type="SUPFAM" id="SSF55658">
    <property type="entry name" value="L9 N-domain-like"/>
    <property type="match status" value="1"/>
</dbReference>
<keyword evidence="4" id="KW-1185">Reference proteome</keyword>
<dbReference type="Pfam" id="PF01693">
    <property type="entry name" value="Cauli_VI"/>
    <property type="match status" value="1"/>
</dbReference>
<dbReference type="Gene3D" id="3.40.970.10">
    <property type="entry name" value="Ribonuclease H1, N-terminal domain"/>
    <property type="match status" value="1"/>
</dbReference>
<proteinExistence type="predicted"/>
<evidence type="ECO:0000256" key="1">
    <source>
        <dbReference type="SAM" id="MobiDB-lite"/>
    </source>
</evidence>
<accession>A0A5C3MN59</accession>
<dbReference type="InterPro" id="IPR011320">
    <property type="entry name" value="RNase_H1_N"/>
</dbReference>
<feature type="compositionally biased region" description="Low complexity" evidence="1">
    <location>
        <begin position="95"/>
        <end position="123"/>
    </location>
</feature>
<protein>
    <recommendedName>
        <fullName evidence="2">Ribonuclease H1 N-terminal domain-containing protein</fullName>
    </recommendedName>
</protein>
<evidence type="ECO:0000313" key="3">
    <source>
        <dbReference type="EMBL" id="TFK46714.1"/>
    </source>
</evidence>
<dbReference type="InterPro" id="IPR009027">
    <property type="entry name" value="Ribosomal_bL9/RNase_H1_N"/>
</dbReference>
<dbReference type="Proteomes" id="UP000305948">
    <property type="component" value="Unassembled WGS sequence"/>
</dbReference>
<evidence type="ECO:0000259" key="2">
    <source>
        <dbReference type="Pfam" id="PF01693"/>
    </source>
</evidence>
<feature type="domain" description="Ribonuclease H1 N-terminal" evidence="2">
    <location>
        <begin position="214"/>
        <end position="255"/>
    </location>
</feature>
<evidence type="ECO:0000313" key="4">
    <source>
        <dbReference type="Proteomes" id="UP000305948"/>
    </source>
</evidence>
<organism evidence="3 4">
    <name type="scientific">Heliocybe sulcata</name>
    <dbReference type="NCBI Taxonomy" id="5364"/>
    <lineage>
        <taxon>Eukaryota</taxon>
        <taxon>Fungi</taxon>
        <taxon>Dikarya</taxon>
        <taxon>Basidiomycota</taxon>
        <taxon>Agaricomycotina</taxon>
        <taxon>Agaricomycetes</taxon>
        <taxon>Gloeophyllales</taxon>
        <taxon>Gloeophyllaceae</taxon>
        <taxon>Heliocybe</taxon>
    </lineage>
</organism>
<name>A0A5C3MN59_9AGAM</name>
<reference evidence="3 4" key="1">
    <citation type="journal article" date="2019" name="Nat. Ecol. Evol.">
        <title>Megaphylogeny resolves global patterns of mushroom evolution.</title>
        <authorList>
            <person name="Varga T."/>
            <person name="Krizsan K."/>
            <person name="Foldi C."/>
            <person name="Dima B."/>
            <person name="Sanchez-Garcia M."/>
            <person name="Sanchez-Ramirez S."/>
            <person name="Szollosi G.J."/>
            <person name="Szarkandi J.G."/>
            <person name="Papp V."/>
            <person name="Albert L."/>
            <person name="Andreopoulos W."/>
            <person name="Angelini C."/>
            <person name="Antonin V."/>
            <person name="Barry K.W."/>
            <person name="Bougher N.L."/>
            <person name="Buchanan P."/>
            <person name="Buyck B."/>
            <person name="Bense V."/>
            <person name="Catcheside P."/>
            <person name="Chovatia M."/>
            <person name="Cooper J."/>
            <person name="Damon W."/>
            <person name="Desjardin D."/>
            <person name="Finy P."/>
            <person name="Geml J."/>
            <person name="Haridas S."/>
            <person name="Hughes K."/>
            <person name="Justo A."/>
            <person name="Karasinski D."/>
            <person name="Kautmanova I."/>
            <person name="Kiss B."/>
            <person name="Kocsube S."/>
            <person name="Kotiranta H."/>
            <person name="LaButti K.M."/>
            <person name="Lechner B.E."/>
            <person name="Liimatainen K."/>
            <person name="Lipzen A."/>
            <person name="Lukacs Z."/>
            <person name="Mihaltcheva S."/>
            <person name="Morgado L.N."/>
            <person name="Niskanen T."/>
            <person name="Noordeloos M.E."/>
            <person name="Ohm R.A."/>
            <person name="Ortiz-Santana B."/>
            <person name="Ovrebo C."/>
            <person name="Racz N."/>
            <person name="Riley R."/>
            <person name="Savchenko A."/>
            <person name="Shiryaev A."/>
            <person name="Soop K."/>
            <person name="Spirin V."/>
            <person name="Szebenyi C."/>
            <person name="Tomsovsky M."/>
            <person name="Tulloss R.E."/>
            <person name="Uehling J."/>
            <person name="Grigoriev I.V."/>
            <person name="Vagvolgyi C."/>
            <person name="Papp T."/>
            <person name="Martin F.M."/>
            <person name="Miettinen O."/>
            <person name="Hibbett D.S."/>
            <person name="Nagy L.G."/>
        </authorList>
    </citation>
    <scope>NUCLEOTIDE SEQUENCE [LARGE SCALE GENOMIC DNA]</scope>
    <source>
        <strain evidence="3 4">OMC1185</strain>
    </source>
</reference>
<dbReference type="AlphaFoldDB" id="A0A5C3MN59"/>